<sequence length="34" mass="3854">MLINPIADRMTNAKRYPTNGKLFFLLSSLEIDAV</sequence>
<protein>
    <submittedName>
        <fullName evidence="1">Uncharacterized protein</fullName>
    </submittedName>
</protein>
<keyword evidence="2" id="KW-1185">Reference proteome</keyword>
<dbReference type="EMBL" id="HE796683">
    <property type="protein sequence ID" value="CCH00075.1"/>
    <property type="molecule type" value="Genomic_DNA"/>
</dbReference>
<dbReference type="Proteomes" id="UP000011058">
    <property type="component" value="Chromosome"/>
</dbReference>
<evidence type="ECO:0000313" key="1">
    <source>
        <dbReference type="EMBL" id="CCH00075.1"/>
    </source>
</evidence>
<proteinExistence type="predicted"/>
<accession>I0K7H2</accession>
<dbReference type="AlphaFoldDB" id="I0K7H2"/>
<reference evidence="1 2" key="1">
    <citation type="journal article" date="2012" name="J. Bacteriol.">
        <title>Genome Sequence of Fibrella aestuarina BUZ 2T, a Filamentous Marine Bacterium.</title>
        <authorList>
            <person name="Filippini M."/>
            <person name="Qi W."/>
            <person name="Blom J."/>
            <person name="Goesmann A."/>
            <person name="Smits T.H."/>
            <person name="Bagheri H.C."/>
        </authorList>
    </citation>
    <scope>NUCLEOTIDE SEQUENCE [LARGE SCALE GENOMIC DNA]</scope>
    <source>
        <strain evidence="2">BUZ 2T</strain>
    </source>
</reference>
<dbReference type="KEGG" id="fae:FAES_2066"/>
<gene>
    <name evidence="1" type="ORF">FAES_2066</name>
</gene>
<name>I0K7H2_9BACT</name>
<dbReference type="HOGENOM" id="CLU_3373876_0_0_10"/>
<evidence type="ECO:0000313" key="2">
    <source>
        <dbReference type="Proteomes" id="UP000011058"/>
    </source>
</evidence>
<organism evidence="1 2">
    <name type="scientific">Fibrella aestuarina BUZ 2</name>
    <dbReference type="NCBI Taxonomy" id="1166018"/>
    <lineage>
        <taxon>Bacteria</taxon>
        <taxon>Pseudomonadati</taxon>
        <taxon>Bacteroidota</taxon>
        <taxon>Cytophagia</taxon>
        <taxon>Cytophagales</taxon>
        <taxon>Spirosomataceae</taxon>
        <taxon>Fibrella</taxon>
    </lineage>
</organism>